<keyword evidence="5" id="KW-0793">Thylakoid</keyword>
<dbReference type="Gene3D" id="1.10.3130.20">
    <property type="entry name" value="Phycobilisome linker domain"/>
    <property type="match status" value="1"/>
</dbReference>
<name>A0ABR9V197_9CHRO</name>
<dbReference type="PROSITE" id="PS51441">
    <property type="entry name" value="CPCD_LIKE"/>
    <property type="match status" value="1"/>
</dbReference>
<dbReference type="Pfam" id="PF01383">
    <property type="entry name" value="CpcD"/>
    <property type="match status" value="1"/>
</dbReference>
<evidence type="ECO:0000313" key="10">
    <source>
        <dbReference type="EMBL" id="MBE9221665.1"/>
    </source>
</evidence>
<evidence type="ECO:0000256" key="4">
    <source>
        <dbReference type="ARBA" id="ARBA00022738"/>
    </source>
</evidence>
<protein>
    <submittedName>
        <fullName evidence="10">Phycobilisome linker polypeptide</fullName>
    </submittedName>
</protein>
<evidence type="ECO:0000259" key="9">
    <source>
        <dbReference type="PROSITE" id="PS51445"/>
    </source>
</evidence>
<evidence type="ECO:0000256" key="5">
    <source>
        <dbReference type="ARBA" id="ARBA00023078"/>
    </source>
</evidence>
<gene>
    <name evidence="10" type="ORF">IQ215_03050</name>
</gene>
<sequence>MSLERSANLGLSFYEEDNIIERKPNDSDERTNQIINAVYRQVLGNSYVMKSERVINAESRFRNRQLNVRELVRAIANSDAYRRRFFETCPRYRFTELNFKHLLGRTPENQDEMRFHSDILDNYGYETDINAYIDSEEYTEAFGDDIVPYFRGYKTDNNRTMVEFTHSFAMLRGVASSDYGANLTSPVIHKNVLTQTPISIKPPSGGAAGDGWAFQGTPLDSATRQGVGADEDGRIFRVEVTGYRAKTFNRIPKFSRPNKVHMVSYSQLSELYQRIHKQGAAIASITPIN</sequence>
<evidence type="ECO:0000256" key="2">
    <source>
        <dbReference type="ARBA" id="ARBA00022531"/>
    </source>
</evidence>
<dbReference type="InterPro" id="IPR016470">
    <property type="entry name" value="Phycobilisome"/>
</dbReference>
<accession>A0ABR9V197</accession>
<comment type="caution">
    <text evidence="10">The sequence shown here is derived from an EMBL/GenBank/DDBJ whole genome shotgun (WGS) entry which is preliminary data.</text>
</comment>
<keyword evidence="6" id="KW-0472">Membrane</keyword>
<proteinExistence type="inferred from homology"/>
<feature type="domain" description="PBS-linker" evidence="9">
    <location>
        <begin position="1"/>
        <end position="179"/>
    </location>
</feature>
<dbReference type="Pfam" id="PF00427">
    <property type="entry name" value="PBS_linker_poly"/>
    <property type="match status" value="1"/>
</dbReference>
<dbReference type="InterPro" id="IPR008213">
    <property type="entry name" value="CpcD-like_dom"/>
</dbReference>
<dbReference type="PANTHER" id="PTHR34011:SF6">
    <property type="entry name" value="PHYCOBILIPROTEIN APCE"/>
    <property type="match status" value="1"/>
</dbReference>
<organism evidence="10 11">
    <name type="scientific">Cyanobacterium stanieri LEGE 03274</name>
    <dbReference type="NCBI Taxonomy" id="1828756"/>
    <lineage>
        <taxon>Bacteria</taxon>
        <taxon>Bacillati</taxon>
        <taxon>Cyanobacteriota</taxon>
        <taxon>Cyanophyceae</taxon>
        <taxon>Oscillatoriophycideae</taxon>
        <taxon>Chroococcales</taxon>
        <taxon>Geminocystaceae</taxon>
        <taxon>Cyanobacterium</taxon>
    </lineage>
</organism>
<dbReference type="InterPro" id="IPR038255">
    <property type="entry name" value="PBS_linker_sf"/>
</dbReference>
<keyword evidence="4 7" id="KW-0605">Phycobilisome</keyword>
<evidence type="ECO:0000256" key="6">
    <source>
        <dbReference type="ARBA" id="ARBA00023136"/>
    </source>
</evidence>
<evidence type="ECO:0000256" key="3">
    <source>
        <dbReference type="ARBA" id="ARBA00022549"/>
    </source>
</evidence>
<evidence type="ECO:0000313" key="11">
    <source>
        <dbReference type="Proteomes" id="UP000654604"/>
    </source>
</evidence>
<evidence type="ECO:0000256" key="1">
    <source>
        <dbReference type="ARBA" id="ARBA00004445"/>
    </source>
</evidence>
<dbReference type="RefSeq" id="WP_193799850.1">
    <property type="nucleotide sequence ID" value="NZ_JADEWC010000004.1"/>
</dbReference>
<comment type="similarity">
    <text evidence="7">Belongs to the phycobilisome linker protein family.</text>
</comment>
<evidence type="ECO:0000259" key="8">
    <source>
        <dbReference type="PROSITE" id="PS51441"/>
    </source>
</evidence>
<keyword evidence="3" id="KW-0042">Antenna complex</keyword>
<dbReference type="InterPro" id="IPR001297">
    <property type="entry name" value="PBS_linker_dom"/>
</dbReference>
<dbReference type="PIRSF" id="PIRSF005898">
    <property type="entry name" value="Phycobilisome_CpeC/CpcI"/>
    <property type="match status" value="1"/>
</dbReference>
<dbReference type="PANTHER" id="PTHR34011">
    <property type="entry name" value="PHYCOBILISOME 32.1 KDA LINKER POLYPEPTIDE, PHYCOCYANIN-ASSOCIATED, ROD 2-RELATED"/>
    <property type="match status" value="1"/>
</dbReference>
<keyword evidence="11" id="KW-1185">Reference proteome</keyword>
<dbReference type="PROSITE" id="PS51445">
    <property type="entry name" value="PBS_LINKER"/>
    <property type="match status" value="1"/>
</dbReference>
<dbReference type="Proteomes" id="UP000654604">
    <property type="component" value="Unassembled WGS sequence"/>
</dbReference>
<comment type="subcellular location">
    <subcellularLocation>
        <location evidence="1">Cellular thylakoid membrane</location>
        <topology evidence="1">Peripheral membrane protein</topology>
        <orientation evidence="1">Cytoplasmic side</orientation>
    </subcellularLocation>
</comment>
<dbReference type="SMART" id="SM01094">
    <property type="entry name" value="CpcD"/>
    <property type="match status" value="1"/>
</dbReference>
<feature type="domain" description="CpcD-like" evidence="8">
    <location>
        <begin position="233"/>
        <end position="288"/>
    </location>
</feature>
<dbReference type="EMBL" id="JADEWC010000004">
    <property type="protein sequence ID" value="MBE9221665.1"/>
    <property type="molecule type" value="Genomic_DNA"/>
</dbReference>
<evidence type="ECO:0000256" key="7">
    <source>
        <dbReference type="PROSITE-ProRule" id="PRU00775"/>
    </source>
</evidence>
<keyword evidence="2" id="KW-0602">Photosynthesis</keyword>
<reference evidence="10 11" key="1">
    <citation type="submission" date="2020-10" db="EMBL/GenBank/DDBJ databases">
        <authorList>
            <person name="Castelo-Branco R."/>
            <person name="Eusebio N."/>
            <person name="Adriana R."/>
            <person name="Vieira A."/>
            <person name="Brugerolle De Fraissinette N."/>
            <person name="Rezende De Castro R."/>
            <person name="Schneider M.P."/>
            <person name="Vasconcelos V."/>
            <person name="Leao P.N."/>
        </authorList>
    </citation>
    <scope>NUCLEOTIDE SEQUENCE [LARGE SCALE GENOMIC DNA]</scope>
    <source>
        <strain evidence="10 11">LEGE 03274</strain>
    </source>
</reference>